<comment type="caution">
    <text evidence="1">The sequence shown here is derived from an EMBL/GenBank/DDBJ whole genome shotgun (WGS) entry which is preliminary data.</text>
</comment>
<feature type="non-terminal residue" evidence="1">
    <location>
        <position position="152"/>
    </location>
</feature>
<organism evidence="1">
    <name type="scientific">marine sediment metagenome</name>
    <dbReference type="NCBI Taxonomy" id="412755"/>
    <lineage>
        <taxon>unclassified sequences</taxon>
        <taxon>metagenomes</taxon>
        <taxon>ecological metagenomes</taxon>
    </lineage>
</organism>
<gene>
    <name evidence="1" type="ORF">LCGC14_2042410</name>
</gene>
<proteinExistence type="predicted"/>
<protein>
    <submittedName>
        <fullName evidence="1">Uncharacterized protein</fullName>
    </submittedName>
</protein>
<dbReference type="EMBL" id="LAZR01023968">
    <property type="protein sequence ID" value="KKL76689.1"/>
    <property type="molecule type" value="Genomic_DNA"/>
</dbReference>
<sequence length="152" mass="15974">MPLDPKLTKFTTTSPVIATFQAQDLEEGTGKQIYFGISSNDGTVDYHLISNAVYSSQKDTRGSGASTTSMDFDLGPFNLPRTAKGTAYFSAGLHESSSGSSSLAVQVKKWDGSSETNVSSQITSPTLTGNGGAATEMVFLELPLTQTDFAVG</sequence>
<accession>A0A0F9ERN7</accession>
<name>A0A0F9ERN7_9ZZZZ</name>
<evidence type="ECO:0000313" key="1">
    <source>
        <dbReference type="EMBL" id="KKL76689.1"/>
    </source>
</evidence>
<dbReference type="AlphaFoldDB" id="A0A0F9ERN7"/>
<reference evidence="1" key="1">
    <citation type="journal article" date="2015" name="Nature">
        <title>Complex archaea that bridge the gap between prokaryotes and eukaryotes.</title>
        <authorList>
            <person name="Spang A."/>
            <person name="Saw J.H."/>
            <person name="Jorgensen S.L."/>
            <person name="Zaremba-Niedzwiedzka K."/>
            <person name="Martijn J."/>
            <person name="Lind A.E."/>
            <person name="van Eijk R."/>
            <person name="Schleper C."/>
            <person name="Guy L."/>
            <person name="Ettema T.J."/>
        </authorList>
    </citation>
    <scope>NUCLEOTIDE SEQUENCE</scope>
</reference>